<keyword evidence="5" id="KW-0687">Ribonucleoprotein</keyword>
<dbReference type="GO" id="GO:0019843">
    <property type="term" value="F:rRNA binding"/>
    <property type="evidence" value="ECO:0007669"/>
    <property type="project" value="UniProtKB-KW"/>
</dbReference>
<evidence type="ECO:0000256" key="1">
    <source>
        <dbReference type="ARBA" id="ARBA00006540"/>
    </source>
</evidence>
<evidence type="ECO:0000313" key="9">
    <source>
        <dbReference type="Proteomes" id="UP000177418"/>
    </source>
</evidence>
<evidence type="ECO:0000313" key="8">
    <source>
        <dbReference type="EMBL" id="OGK53334.1"/>
    </source>
</evidence>
<comment type="caution">
    <text evidence="8">The sequence shown here is derived from an EMBL/GenBank/DDBJ whole genome shotgun (WGS) entry which is preliminary data.</text>
</comment>
<dbReference type="NCBIfam" id="TIGR03625">
    <property type="entry name" value="L3_bact"/>
    <property type="match status" value="1"/>
</dbReference>
<evidence type="ECO:0000256" key="7">
    <source>
        <dbReference type="SAM" id="MobiDB-lite"/>
    </source>
</evidence>
<dbReference type="PANTHER" id="PTHR11229">
    <property type="entry name" value="50S RIBOSOMAL PROTEIN L3"/>
    <property type="match status" value="1"/>
</dbReference>
<proteinExistence type="inferred from homology"/>
<dbReference type="Pfam" id="PF00297">
    <property type="entry name" value="Ribosomal_L3"/>
    <property type="match status" value="1"/>
</dbReference>
<dbReference type="AlphaFoldDB" id="A0A1F7JCI9"/>
<evidence type="ECO:0000256" key="2">
    <source>
        <dbReference type="ARBA" id="ARBA00022730"/>
    </source>
</evidence>
<dbReference type="InterPro" id="IPR019927">
    <property type="entry name" value="Ribosomal_uL3_bac/org-type"/>
</dbReference>
<dbReference type="InterPro" id="IPR000597">
    <property type="entry name" value="Ribosomal_uL3"/>
</dbReference>
<evidence type="ECO:0000256" key="4">
    <source>
        <dbReference type="ARBA" id="ARBA00022980"/>
    </source>
</evidence>
<dbReference type="Proteomes" id="UP000177418">
    <property type="component" value="Unassembled WGS sequence"/>
</dbReference>
<dbReference type="InterPro" id="IPR009000">
    <property type="entry name" value="Transl_B-barrel_sf"/>
</dbReference>
<evidence type="ECO:0000256" key="6">
    <source>
        <dbReference type="NCBIfam" id="TIGR03625"/>
    </source>
</evidence>
<dbReference type="GO" id="GO:0022625">
    <property type="term" value="C:cytosolic large ribosomal subunit"/>
    <property type="evidence" value="ECO:0007669"/>
    <property type="project" value="TreeGrafter"/>
</dbReference>
<name>A0A1F7JCI9_9BACT</name>
<evidence type="ECO:0000256" key="5">
    <source>
        <dbReference type="ARBA" id="ARBA00023274"/>
    </source>
</evidence>
<keyword evidence="4 8" id="KW-0689">Ribosomal protein</keyword>
<comment type="similarity">
    <text evidence="1">Belongs to the universal ribosomal protein uL3 family.</text>
</comment>
<keyword evidence="3" id="KW-0694">RNA-binding</keyword>
<dbReference type="GO" id="GO:0003735">
    <property type="term" value="F:structural constituent of ribosome"/>
    <property type="evidence" value="ECO:0007669"/>
    <property type="project" value="UniProtKB-UniRule"/>
</dbReference>
<sequence length="225" mass="24880">MAFILGQKSKSEQMFDGNGNRIVVTNIDTYPCYIVNFNENETKGQLIIRLAQGKITKNSKPLQGQLKKAGIKTPLRFLKEMKIPITFVEKFEKNGKKAFKFNEKEIEVGMEVKPIDFFKKDDIVSVTGVSKGKGFQGVVRRHRFSGGPRTHGQSDRERAPGSIGSSTTPGRVLKGKRMAGKMGKETVTVKNLKIVEATDKHLLIKGLVPGAKGSLIAIYSIRGDK</sequence>
<accession>A0A1F7JCI9</accession>
<evidence type="ECO:0000256" key="3">
    <source>
        <dbReference type="ARBA" id="ARBA00022884"/>
    </source>
</evidence>
<reference evidence="8 9" key="1">
    <citation type="journal article" date="2016" name="Nat. Commun.">
        <title>Thousands of microbial genomes shed light on interconnected biogeochemical processes in an aquifer system.</title>
        <authorList>
            <person name="Anantharaman K."/>
            <person name="Brown C.T."/>
            <person name="Hug L.A."/>
            <person name="Sharon I."/>
            <person name="Castelle C.J."/>
            <person name="Probst A.J."/>
            <person name="Thomas B.C."/>
            <person name="Singh A."/>
            <person name="Wilkins M.J."/>
            <person name="Karaoz U."/>
            <person name="Brodie E.L."/>
            <person name="Williams K.H."/>
            <person name="Hubbard S.S."/>
            <person name="Banfield J.F."/>
        </authorList>
    </citation>
    <scope>NUCLEOTIDE SEQUENCE [LARGE SCALE GENOMIC DNA]</scope>
</reference>
<organism evidence="8 9">
    <name type="scientific">Candidatus Roizmanbacteria bacterium RIFCSPLOWO2_02_FULL_36_11</name>
    <dbReference type="NCBI Taxonomy" id="1802071"/>
    <lineage>
        <taxon>Bacteria</taxon>
        <taxon>Candidatus Roizmaniibacteriota</taxon>
    </lineage>
</organism>
<gene>
    <name evidence="8" type="ORF">A3H78_03460</name>
</gene>
<feature type="region of interest" description="Disordered" evidence="7">
    <location>
        <begin position="142"/>
        <end position="171"/>
    </location>
</feature>
<keyword evidence="2" id="KW-0699">rRNA-binding</keyword>
<dbReference type="PANTHER" id="PTHR11229:SF16">
    <property type="entry name" value="LARGE RIBOSOMAL SUBUNIT PROTEIN UL3C"/>
    <property type="match status" value="1"/>
</dbReference>
<dbReference type="Gene3D" id="2.40.30.10">
    <property type="entry name" value="Translation factors"/>
    <property type="match status" value="1"/>
</dbReference>
<protein>
    <recommendedName>
        <fullName evidence="6">50S ribosomal protein L3</fullName>
    </recommendedName>
</protein>
<dbReference type="SUPFAM" id="SSF50447">
    <property type="entry name" value="Translation proteins"/>
    <property type="match status" value="1"/>
</dbReference>
<dbReference type="EMBL" id="MGAV01000021">
    <property type="protein sequence ID" value="OGK53334.1"/>
    <property type="molecule type" value="Genomic_DNA"/>
</dbReference>
<dbReference type="GO" id="GO:0006412">
    <property type="term" value="P:translation"/>
    <property type="evidence" value="ECO:0007669"/>
    <property type="project" value="UniProtKB-UniRule"/>
</dbReference>
<dbReference type="FunFam" id="2.40.30.10:FF:000004">
    <property type="entry name" value="50S ribosomal protein L3"/>
    <property type="match status" value="1"/>
</dbReference>